<sequence>PYDALCWMLAERELYIQYNFQKPKREEVKQKAAEIFFSNPSYDVLCWLISEINIMFKGKMFKKGTKPTFYV</sequence>
<organism evidence="1">
    <name type="scientific">marine sediment metagenome</name>
    <dbReference type="NCBI Taxonomy" id="412755"/>
    <lineage>
        <taxon>unclassified sequences</taxon>
        <taxon>metagenomes</taxon>
        <taxon>ecological metagenomes</taxon>
    </lineage>
</organism>
<reference evidence="1" key="1">
    <citation type="journal article" date="2014" name="Front. Microbiol.">
        <title>High frequency of phylogenetically diverse reductive dehalogenase-homologous genes in deep subseafloor sedimentary metagenomes.</title>
        <authorList>
            <person name="Kawai M."/>
            <person name="Futagami T."/>
            <person name="Toyoda A."/>
            <person name="Takaki Y."/>
            <person name="Nishi S."/>
            <person name="Hori S."/>
            <person name="Arai W."/>
            <person name="Tsubouchi T."/>
            <person name="Morono Y."/>
            <person name="Uchiyama I."/>
            <person name="Ito T."/>
            <person name="Fujiyama A."/>
            <person name="Inagaki F."/>
            <person name="Takami H."/>
        </authorList>
    </citation>
    <scope>NUCLEOTIDE SEQUENCE</scope>
    <source>
        <strain evidence="1">Expedition CK06-06</strain>
    </source>
</reference>
<proteinExistence type="predicted"/>
<comment type="caution">
    <text evidence="1">The sequence shown here is derived from an EMBL/GenBank/DDBJ whole genome shotgun (WGS) entry which is preliminary data.</text>
</comment>
<feature type="non-terminal residue" evidence="1">
    <location>
        <position position="1"/>
    </location>
</feature>
<protein>
    <submittedName>
        <fullName evidence="1">Uncharacterized protein</fullName>
    </submittedName>
</protein>
<gene>
    <name evidence="1" type="ORF">S06H3_27820</name>
</gene>
<dbReference type="AlphaFoldDB" id="X1LX20"/>
<evidence type="ECO:0000313" key="1">
    <source>
        <dbReference type="EMBL" id="GAI23942.1"/>
    </source>
</evidence>
<dbReference type="EMBL" id="BARV01016172">
    <property type="protein sequence ID" value="GAI23942.1"/>
    <property type="molecule type" value="Genomic_DNA"/>
</dbReference>
<name>X1LX20_9ZZZZ</name>
<accession>X1LX20</accession>